<dbReference type="EMBL" id="AK417757">
    <property type="protein sequence ID" value="BAN20972.1"/>
    <property type="molecule type" value="mRNA"/>
</dbReference>
<name>R4WSR8_RIPPE</name>
<evidence type="ECO:0000313" key="2">
    <source>
        <dbReference type="EMBL" id="BAN20972.1"/>
    </source>
</evidence>
<evidence type="ECO:0000256" key="1">
    <source>
        <dbReference type="SAM" id="Phobius"/>
    </source>
</evidence>
<dbReference type="InterPro" id="IPR008699">
    <property type="entry name" value="NDUFB8"/>
</dbReference>
<dbReference type="PANTHER" id="PTHR12840:SF1">
    <property type="entry name" value="NADH DEHYDROGENASE [UBIQUINONE] 1 BETA SUBCOMPLEX SUBUNIT 8, MITOCHONDRIAL"/>
    <property type="match status" value="1"/>
</dbReference>
<dbReference type="Pfam" id="PF05821">
    <property type="entry name" value="NDUF_B8"/>
    <property type="match status" value="1"/>
</dbReference>
<proteinExistence type="evidence at transcript level"/>
<accession>R4WSR8</accession>
<keyword evidence="1" id="KW-0472">Membrane</keyword>
<sequence>MSLLKPKLLYVAARNLSLSAPRAGGVWNKDWKPKKYPQTEEERLAAAKKYGLLPQEYEPTPDDGQGSGDYPHLKEFSVEARDPFYPWDFPEYRRNFGEVLHQDANLFTEDRYNVNMRPRYPLSLQMAAFLGVIGVSWWLMKISKNACMYPVAKLHLPAPGVKHYSYD</sequence>
<reference evidence="2" key="1">
    <citation type="journal article" date="2013" name="PLoS ONE">
        <title>Gene expression in gut symbiotic organ of stinkbug affected by extracellular bacterial symbiont.</title>
        <authorList>
            <person name="Futahashi R."/>
            <person name="Tanaka K."/>
            <person name="Tanahashi M."/>
            <person name="Nikoh N."/>
            <person name="Kikuchi Y."/>
            <person name="Lee B.L."/>
            <person name="Fukatsu T."/>
        </authorList>
    </citation>
    <scope>NUCLEOTIDE SEQUENCE</scope>
    <source>
        <tissue evidence="2">Midgut</tissue>
    </source>
</reference>
<feature type="transmembrane region" description="Helical" evidence="1">
    <location>
        <begin position="120"/>
        <end position="140"/>
    </location>
</feature>
<dbReference type="PANTHER" id="PTHR12840">
    <property type="entry name" value="NADH-UBIQUINONE OXIDOREDUCTASE ASHI SUBUNIT"/>
    <property type="match status" value="1"/>
</dbReference>
<protein>
    <submittedName>
        <fullName evidence="2">NADH-ubiquinone oxidoreductase ashi subunit</fullName>
    </submittedName>
</protein>
<dbReference type="AlphaFoldDB" id="R4WSR8"/>
<organism evidence="2">
    <name type="scientific">Riptortus pedestris</name>
    <name type="common">Bean bug</name>
    <dbReference type="NCBI Taxonomy" id="329032"/>
    <lineage>
        <taxon>Eukaryota</taxon>
        <taxon>Metazoa</taxon>
        <taxon>Ecdysozoa</taxon>
        <taxon>Arthropoda</taxon>
        <taxon>Hexapoda</taxon>
        <taxon>Insecta</taxon>
        <taxon>Pterygota</taxon>
        <taxon>Neoptera</taxon>
        <taxon>Paraneoptera</taxon>
        <taxon>Hemiptera</taxon>
        <taxon>Heteroptera</taxon>
        <taxon>Panheteroptera</taxon>
        <taxon>Pentatomomorpha</taxon>
        <taxon>Coreoidea</taxon>
        <taxon>Alydidae</taxon>
        <taxon>Riptortus</taxon>
    </lineage>
</organism>
<keyword evidence="1" id="KW-0812">Transmembrane</keyword>
<dbReference type="GO" id="GO:0005739">
    <property type="term" value="C:mitochondrion"/>
    <property type="evidence" value="ECO:0007669"/>
    <property type="project" value="InterPro"/>
</dbReference>
<keyword evidence="1" id="KW-1133">Transmembrane helix</keyword>
<keyword evidence="2" id="KW-0830">Ubiquinone</keyword>